<dbReference type="EMBL" id="CAJNOJ010000436">
    <property type="protein sequence ID" value="CAF1447818.1"/>
    <property type="molecule type" value="Genomic_DNA"/>
</dbReference>
<keyword evidence="1" id="KW-1133">Transmembrane helix</keyword>
<proteinExistence type="predicted"/>
<evidence type="ECO:0000256" key="2">
    <source>
        <dbReference type="SAM" id="SignalP"/>
    </source>
</evidence>
<protein>
    <recommendedName>
        <fullName evidence="3">EGF-like domain-containing protein</fullName>
    </recommendedName>
</protein>
<gene>
    <name evidence="5" type="ORF">EDS130_LOCUS39325</name>
    <name evidence="4" type="ORF">XAT740_LOCUS29730</name>
</gene>
<dbReference type="Proteomes" id="UP000663852">
    <property type="component" value="Unassembled WGS sequence"/>
</dbReference>
<evidence type="ECO:0000313" key="5">
    <source>
        <dbReference type="EMBL" id="CAF1447818.1"/>
    </source>
</evidence>
<feature type="signal peptide" evidence="2">
    <location>
        <begin position="1"/>
        <end position="19"/>
    </location>
</feature>
<evidence type="ECO:0000259" key="3">
    <source>
        <dbReference type="PROSITE" id="PS00022"/>
    </source>
</evidence>
<dbReference type="PANTHER" id="PTHR15926">
    <property type="entry name" value="ALL-TRANS RETINOIC ACID-INDUCED DIFFERENTIATION FACTOR"/>
    <property type="match status" value="1"/>
</dbReference>
<dbReference type="OrthoDB" id="9989713at2759"/>
<dbReference type="InterPro" id="IPR000742">
    <property type="entry name" value="EGF"/>
</dbReference>
<comment type="caution">
    <text evidence="5">The sequence shown here is derived from an EMBL/GenBank/DDBJ whole genome shotgun (WGS) entry which is preliminary data.</text>
</comment>
<dbReference type="InterPro" id="IPR042350">
    <property type="entry name" value="ATRAID"/>
</dbReference>
<keyword evidence="1" id="KW-0812">Transmembrane</keyword>
<reference evidence="5" key="1">
    <citation type="submission" date="2021-02" db="EMBL/GenBank/DDBJ databases">
        <authorList>
            <person name="Nowell W R."/>
        </authorList>
    </citation>
    <scope>NUCLEOTIDE SEQUENCE</scope>
</reference>
<sequence length="221" mass="24699">MISILYTILFLLGKFRIDAEISVCAGKNATSSYVVNYCAEQGGEIKLRCCLSSENDTFIAIDSTDSDYTSVPDFFQDINFNLSVVDLRSNPELTPANKTDFLTLQYLNTLILPEQFDCPGGYDVWENITKTNTNDSLPVGNLCIGQKNYCSNAIDVCVQENSDCIPNGPNFFLCLCKINYHGYKCLRYGNFPSGIFFGTTACVTIVASALLYWTQRRHVKK</sequence>
<name>A0A815PD03_ADIRI</name>
<keyword evidence="1" id="KW-0472">Membrane</keyword>
<evidence type="ECO:0000313" key="6">
    <source>
        <dbReference type="Proteomes" id="UP000663828"/>
    </source>
</evidence>
<feature type="chain" id="PRO_5035607134" description="EGF-like domain-containing protein" evidence="2">
    <location>
        <begin position="20"/>
        <end position="221"/>
    </location>
</feature>
<keyword evidence="6" id="KW-1185">Reference proteome</keyword>
<organism evidence="5 7">
    <name type="scientific">Adineta ricciae</name>
    <name type="common">Rotifer</name>
    <dbReference type="NCBI Taxonomy" id="249248"/>
    <lineage>
        <taxon>Eukaryota</taxon>
        <taxon>Metazoa</taxon>
        <taxon>Spiralia</taxon>
        <taxon>Gnathifera</taxon>
        <taxon>Rotifera</taxon>
        <taxon>Eurotatoria</taxon>
        <taxon>Bdelloidea</taxon>
        <taxon>Adinetida</taxon>
        <taxon>Adinetidae</taxon>
        <taxon>Adineta</taxon>
    </lineage>
</organism>
<evidence type="ECO:0000313" key="4">
    <source>
        <dbReference type="EMBL" id="CAF1317607.1"/>
    </source>
</evidence>
<feature type="transmembrane region" description="Helical" evidence="1">
    <location>
        <begin position="194"/>
        <end position="213"/>
    </location>
</feature>
<accession>A0A815PD03</accession>
<evidence type="ECO:0000256" key="1">
    <source>
        <dbReference type="SAM" id="Phobius"/>
    </source>
</evidence>
<dbReference type="EMBL" id="CAJNOR010002607">
    <property type="protein sequence ID" value="CAF1317607.1"/>
    <property type="molecule type" value="Genomic_DNA"/>
</dbReference>
<dbReference type="PANTHER" id="PTHR15926:SF1">
    <property type="entry name" value="ALL-TRANS RETINOIC ACID-INDUCED DIFFERENTIATION FACTOR"/>
    <property type="match status" value="1"/>
</dbReference>
<dbReference type="AlphaFoldDB" id="A0A815PD03"/>
<evidence type="ECO:0000313" key="7">
    <source>
        <dbReference type="Proteomes" id="UP000663852"/>
    </source>
</evidence>
<dbReference type="Proteomes" id="UP000663828">
    <property type="component" value="Unassembled WGS sequence"/>
</dbReference>
<dbReference type="PROSITE" id="PS00022">
    <property type="entry name" value="EGF_1"/>
    <property type="match status" value="1"/>
</dbReference>
<feature type="domain" description="EGF-like" evidence="3">
    <location>
        <begin position="174"/>
        <end position="185"/>
    </location>
</feature>
<keyword evidence="2" id="KW-0732">Signal</keyword>